<evidence type="ECO:0000313" key="2">
    <source>
        <dbReference type="EMBL" id="KAL0253256.1"/>
    </source>
</evidence>
<dbReference type="Proteomes" id="UP001430584">
    <property type="component" value="Unassembled WGS sequence"/>
</dbReference>
<dbReference type="RefSeq" id="XP_066627900.1">
    <property type="nucleotide sequence ID" value="XM_066781617.1"/>
</dbReference>
<evidence type="ECO:0000259" key="1">
    <source>
        <dbReference type="Pfam" id="PF13391"/>
    </source>
</evidence>
<organism evidence="2 3">
    <name type="scientific">Diplodia seriata</name>
    <dbReference type="NCBI Taxonomy" id="420778"/>
    <lineage>
        <taxon>Eukaryota</taxon>
        <taxon>Fungi</taxon>
        <taxon>Dikarya</taxon>
        <taxon>Ascomycota</taxon>
        <taxon>Pezizomycotina</taxon>
        <taxon>Dothideomycetes</taxon>
        <taxon>Dothideomycetes incertae sedis</taxon>
        <taxon>Botryosphaeriales</taxon>
        <taxon>Botryosphaeriaceae</taxon>
        <taxon>Diplodia</taxon>
    </lineage>
</organism>
<dbReference type="InterPro" id="IPR003615">
    <property type="entry name" value="HNH_nuc"/>
</dbReference>
<protein>
    <recommendedName>
        <fullName evidence="1">HNH nuclease domain-containing protein</fullName>
    </recommendedName>
</protein>
<name>A0ABR3BXY7_9PEZI</name>
<dbReference type="GeneID" id="92014313"/>
<keyword evidence="3" id="KW-1185">Reference proteome</keyword>
<dbReference type="Pfam" id="PF13391">
    <property type="entry name" value="HNH_2"/>
    <property type="match status" value="1"/>
</dbReference>
<sequence>MTRSVLAHKPYVLACEPGILTYEPGMVAHEPSVLSVLAHKPCGLAHEPWILAHEPNEPWILAREPLLLAHEPGAPVLAHKPSLLAHEPGVLTCEPGVLAYEPWILAQKPWVLAHTSHASSFRITDIFPLHPYVSQFRIAQTSIERPETQPVHLVQIFHPGYKDDAPLLTFHAPECGLHHATALTACQIVANNRWDGFLSSTRTGAPVTIPLAAQLRGSAYYFHVPNTPDYAVVPRFRDWHFPHGDPPPAWSTFRTSGQYSSLSHNLGAGRDHRCRLSGAADALALAHVVPQSERAWFFANCMNKYVGDAARLGFDAMGDAANQMLLRTDLGALFDQGYFVFGPLDDPHADGAVSALVLAPSEDFVAQWQGRQLAWQHGVAAEFLLARFAWAVFWRVTPFLTNGVRRELTARDEENDNVYVTRTFNGRECAALVVKPPEMQYKGLDDDEMDGDRE</sequence>
<reference evidence="2 3" key="1">
    <citation type="submission" date="2024-02" db="EMBL/GenBank/DDBJ databases">
        <title>De novo assembly and annotation of 12 fungi associated with fruit tree decline syndrome in Ontario, Canada.</title>
        <authorList>
            <person name="Sulman M."/>
            <person name="Ellouze W."/>
            <person name="Ilyukhin E."/>
        </authorList>
    </citation>
    <scope>NUCLEOTIDE SEQUENCE [LARGE SCALE GENOMIC DNA]</scope>
    <source>
        <strain evidence="2 3">FDS-637</strain>
    </source>
</reference>
<gene>
    <name evidence="2" type="ORF">SLS55_010228</name>
</gene>
<dbReference type="EMBL" id="JAJVCZ030000012">
    <property type="protein sequence ID" value="KAL0253256.1"/>
    <property type="molecule type" value="Genomic_DNA"/>
</dbReference>
<accession>A0ABR3BXY7</accession>
<proteinExistence type="predicted"/>
<comment type="caution">
    <text evidence="2">The sequence shown here is derived from an EMBL/GenBank/DDBJ whole genome shotgun (WGS) entry which is preliminary data.</text>
</comment>
<feature type="domain" description="HNH nuclease" evidence="1">
    <location>
        <begin position="274"/>
        <end position="341"/>
    </location>
</feature>
<evidence type="ECO:0000313" key="3">
    <source>
        <dbReference type="Proteomes" id="UP001430584"/>
    </source>
</evidence>